<keyword evidence="8 14" id="KW-0547">Nucleotide-binding</keyword>
<dbReference type="Gene3D" id="3.40.50.450">
    <property type="match status" value="2"/>
</dbReference>
<keyword evidence="4 14" id="KW-0963">Cytoplasm</keyword>
<comment type="activity regulation">
    <text evidence="14">Allosterically activated by ADP, AMP, or fructose 2,6-bisphosphate, and allosterically inhibited by ATP or citrate.</text>
</comment>
<comment type="pathway">
    <text evidence="3 14 15">Carbohydrate degradation; glycolysis; D-glyceraldehyde 3-phosphate and glycerone phosphate from D-glucose: step 3/4.</text>
</comment>
<dbReference type="GO" id="GO:0006002">
    <property type="term" value="P:fructose 6-phosphate metabolic process"/>
    <property type="evidence" value="ECO:0007669"/>
    <property type="project" value="InterPro"/>
</dbReference>
<dbReference type="PROSITE" id="PS00433">
    <property type="entry name" value="PHOSPHOFRUCTOKINASE"/>
    <property type="match status" value="2"/>
</dbReference>
<comment type="subcellular location">
    <subcellularLocation>
        <location evidence="2 14">Cytoplasm</location>
    </subcellularLocation>
</comment>
<feature type="region of interest" description="N-terminal catalytic PFK domain 1" evidence="14">
    <location>
        <begin position="1"/>
        <end position="442"/>
    </location>
</feature>
<dbReference type="FunFam" id="3.40.50.460:FF:000008">
    <property type="entry name" value="ATP-dependent 6-phosphofructokinase"/>
    <property type="match status" value="1"/>
</dbReference>
<dbReference type="FunFam" id="3.40.50.450:FF:000043">
    <property type="entry name" value="ATP-dependent 6-phosphofructokinase, platelet type"/>
    <property type="match status" value="1"/>
</dbReference>
<comment type="function">
    <text evidence="14">Catalyzes the phosphorylation of D-fructose 6-phosphate to fructose 1,6-bisphosphate by ATP, the first committing step of glycolysis.</text>
</comment>
<feature type="binding site" evidence="14">
    <location>
        <position position="77"/>
    </location>
    <ligand>
        <name>ATP</name>
        <dbReference type="ChEBI" id="CHEBI:30616"/>
    </ligand>
</feature>
<dbReference type="Pfam" id="PF00365">
    <property type="entry name" value="PFK"/>
    <property type="match status" value="2"/>
</dbReference>
<feature type="binding site" description="in other chain" evidence="14">
    <location>
        <position position="316"/>
    </location>
    <ligand>
        <name>substrate</name>
        <note>ligand shared between dimeric partners</note>
    </ligand>
</feature>
<keyword evidence="19" id="KW-1185">Reference proteome</keyword>
<evidence type="ECO:0000259" key="17">
    <source>
        <dbReference type="Pfam" id="PF00365"/>
    </source>
</evidence>
<evidence type="ECO:0000256" key="10">
    <source>
        <dbReference type="ARBA" id="ARBA00022840"/>
    </source>
</evidence>
<evidence type="ECO:0000256" key="13">
    <source>
        <dbReference type="ARBA" id="ARBA00048070"/>
    </source>
</evidence>
<keyword evidence="11 14" id="KW-0460">Magnesium</keyword>
<feature type="binding site" description="in other chain" evidence="14">
    <location>
        <begin position="350"/>
        <end position="353"/>
    </location>
    <ligand>
        <name>substrate</name>
        <note>ligand shared between dimeric partners</note>
    </ligand>
</feature>
<comment type="similarity">
    <text evidence="14">Belongs to the phosphofructokinase type A (PFKA) family. ATP-dependent PFK group I subfamily. Eukaryotic two domain clade 'E' sub-subfamily.</text>
</comment>
<feature type="region of interest" description="Disordered" evidence="16">
    <location>
        <begin position="1"/>
        <end position="35"/>
    </location>
</feature>
<keyword evidence="12 14" id="KW-0324">Glycolysis</keyword>
<dbReference type="GO" id="GO:0042802">
    <property type="term" value="F:identical protein binding"/>
    <property type="evidence" value="ECO:0007669"/>
    <property type="project" value="TreeGrafter"/>
</dbReference>
<dbReference type="InterPro" id="IPR000023">
    <property type="entry name" value="Phosphofructokinase_dom"/>
</dbReference>
<proteinExistence type="inferred from homology"/>
<dbReference type="SUPFAM" id="SSF53784">
    <property type="entry name" value="Phosphofructokinase"/>
    <property type="match status" value="2"/>
</dbReference>
<keyword evidence="5 14" id="KW-0021">Allosteric enzyme</keyword>
<feature type="binding site" description="in other chain" evidence="14">
    <location>
        <position position="791"/>
    </location>
    <ligand>
        <name>beta-D-fructose 2,6-bisphosphate</name>
        <dbReference type="ChEBI" id="CHEBI:58579"/>
        <note>allosteric activator; ligand shared between dimeric partners</note>
    </ligand>
</feature>
<dbReference type="GO" id="GO:0003872">
    <property type="term" value="F:6-phosphofructokinase activity"/>
    <property type="evidence" value="ECO:0007669"/>
    <property type="project" value="UniProtKB-UniRule"/>
</dbReference>
<evidence type="ECO:0000256" key="5">
    <source>
        <dbReference type="ARBA" id="ARBA00022533"/>
    </source>
</evidence>
<dbReference type="PANTHER" id="PTHR13697">
    <property type="entry name" value="PHOSPHOFRUCTOKINASE"/>
    <property type="match status" value="1"/>
</dbReference>
<feature type="domain" description="Phosphofructokinase" evidence="17">
    <location>
        <begin position="70"/>
        <end position="375"/>
    </location>
</feature>
<dbReference type="OrthoDB" id="537915at2759"/>
<feature type="region of interest" description="C-terminal regulatory PFK domain 2" evidence="14">
    <location>
        <begin position="457"/>
        <end position="836"/>
    </location>
</feature>
<feature type="binding site" evidence="14">
    <location>
        <begin position="170"/>
        <end position="173"/>
    </location>
    <ligand>
        <name>ATP</name>
        <dbReference type="ChEBI" id="CHEBI:30616"/>
    </ligand>
</feature>
<keyword evidence="6 14" id="KW-0808">Transferase</keyword>
<comment type="similarity">
    <text evidence="15">Belongs to the phosphofructokinase type A (PFKA) family. ATP-dependent PFK group I subfamily. Eukaryotic two domain clade "E" sub-subfamily.</text>
</comment>
<evidence type="ECO:0000256" key="11">
    <source>
        <dbReference type="ARBA" id="ARBA00022842"/>
    </source>
</evidence>
<evidence type="ECO:0000256" key="4">
    <source>
        <dbReference type="ARBA" id="ARBA00022490"/>
    </source>
</evidence>
<dbReference type="GO" id="GO:0005945">
    <property type="term" value="C:6-phosphofructokinase complex"/>
    <property type="evidence" value="ECO:0007669"/>
    <property type="project" value="UniProtKB-ARBA"/>
</dbReference>
<keyword evidence="9 14" id="KW-0418">Kinase</keyword>
<evidence type="ECO:0000256" key="9">
    <source>
        <dbReference type="ARBA" id="ARBA00022777"/>
    </source>
</evidence>
<dbReference type="GO" id="GO:0016208">
    <property type="term" value="F:AMP binding"/>
    <property type="evidence" value="ECO:0007669"/>
    <property type="project" value="TreeGrafter"/>
</dbReference>
<dbReference type="NCBIfam" id="TIGR02478">
    <property type="entry name" value="6PF1K_euk"/>
    <property type="match status" value="1"/>
</dbReference>
<sequence>MTEPTIENSISPKTTRFHKVSFGQGSQDGDDSEEKIERIHRKVSRAKSFAYVEGQEGKPVTKNQFEGRSLGVFTSGGDAQGMNAALRAAVRMGIYLGCKVYLIYEGYQGMVDGGNNIQLATWATVSGIIGAGGTLIGSARCMDFKERPGRLRAAKNLISFGINNLVCIGGDGSLTGANLFKQEWSSLLDELTETKQITEEERENYSFLNIVGLVGSIDNDFCGTDMTIGADSALHRIIEAVDAIVTTAFSHQRCFVMEVMGRHCGYLALAAGLASDADWIMIPENPPEKGWEDKLCKRLALQRELGHRLNIVLIAEGAIDKEGKPISADYIKDIIKKRLKIDTRVTILGHVQRGGAASAFDRVLGTRMGAEAVLALMNATPDSEPVVISLNGNQTCRIPLMESVEKTKAVAKAMEDKDFLRAAELRGTSFLRNLETCLQLSKLQPKIKAGEEQYSFTFGVMNVGAPACGMNSAVRSFVRHGVWKGCKVWGIHDGFEGLSKGNVQELNWRTVYGWTGTGGSLLGTQRIEPNQVGLETIARQIKAFNIQGLLIIGGFEAYSSILQLYEARSNYPEFRIPIVCVPATISNNVPGTDLSIGCDTALNEIVQMCDKIKQSAIGSKRRVFVVETMGGYCGYLASIAGIASGADQSFIFEEPFTIQDIMDDIRHLTQKMEGELKRGILIRNELANKNYTTDFFLRLLQEEGKGKFSSRSTILGHMQQGGVPTPFDRNLGLKLAAKSLSHMISCLETAKSENAISCETPISACVIGLRKKQIMFSPVIDLKKEIDFEHRLPKEQWWMKLRPLMRILAKHETVYASEILAQDESFDEEIEDDVCQ</sequence>
<keyword evidence="7 14" id="KW-0479">Metal-binding</keyword>
<dbReference type="GO" id="GO:0030388">
    <property type="term" value="P:fructose 1,6-bisphosphate metabolic process"/>
    <property type="evidence" value="ECO:0007669"/>
    <property type="project" value="TreeGrafter"/>
</dbReference>
<dbReference type="GO" id="GO:0005524">
    <property type="term" value="F:ATP binding"/>
    <property type="evidence" value="ECO:0007669"/>
    <property type="project" value="UniProtKB-KW"/>
</dbReference>
<feature type="binding site" evidence="14">
    <location>
        <position position="253"/>
    </location>
    <ligand>
        <name>substrate</name>
        <note>ligand shared between dimeric partners</note>
    </ligand>
</feature>
<dbReference type="InterPro" id="IPR015912">
    <property type="entry name" value="Phosphofructokinase_CS"/>
</dbReference>
<protein>
    <recommendedName>
        <fullName evidence="14">ATP-dependent 6-phosphofructokinase</fullName>
        <shortName evidence="14">ATP-PFK</shortName>
        <shortName evidence="14">Phosphofructokinase</shortName>
        <ecNumber evidence="14">2.7.1.11</ecNumber>
    </recommendedName>
    <alternativeName>
        <fullName evidence="14">Phosphohexokinase</fullName>
    </alternativeName>
</protein>
<comment type="cofactor">
    <cofactor evidence="1 14">
        <name>Mg(2+)</name>
        <dbReference type="ChEBI" id="CHEBI:18420"/>
    </cofactor>
</comment>
<feature type="domain" description="Phosphofructokinase" evidence="17">
    <location>
        <begin position="458"/>
        <end position="740"/>
    </location>
</feature>
<dbReference type="InterPro" id="IPR009161">
    <property type="entry name" value="6-Pfructokinase_euk"/>
</dbReference>
<feature type="binding site" description="in other chain" evidence="14">
    <location>
        <begin position="216"/>
        <end position="218"/>
    </location>
    <ligand>
        <name>substrate</name>
        <note>ligand shared between dimeric partners</note>
    </ligand>
</feature>
<feature type="binding site" evidence="14">
    <location>
        <position position="171"/>
    </location>
    <ligand>
        <name>Mg(2+)</name>
        <dbReference type="ChEBI" id="CHEBI:18420"/>
        <note>catalytic</note>
    </ligand>
</feature>
<comment type="caution">
    <text evidence="18">The sequence shown here is derived from an EMBL/GenBank/DDBJ whole genome shotgun (WGS) entry which is preliminary data.</text>
</comment>
<feature type="binding site" evidence="14">
    <location>
        <position position="344"/>
    </location>
    <ligand>
        <name>substrate</name>
        <note>ligand shared between dimeric partners</note>
    </ligand>
</feature>
<evidence type="ECO:0000256" key="7">
    <source>
        <dbReference type="ARBA" id="ARBA00022723"/>
    </source>
</evidence>
<feature type="binding site" evidence="14">
    <location>
        <position position="622"/>
    </location>
    <ligand>
        <name>beta-D-fructose 2,6-bisphosphate</name>
        <dbReference type="ChEBI" id="CHEBI:58579"/>
        <note>allosteric activator; ligand shared between dimeric partners</note>
    </ligand>
</feature>
<dbReference type="HAMAP" id="MF_03184">
    <property type="entry name" value="Phosphofructokinase_I_E"/>
    <property type="match status" value="1"/>
</dbReference>
<feature type="binding site" evidence="14">
    <location>
        <position position="711"/>
    </location>
    <ligand>
        <name>beta-D-fructose 2,6-bisphosphate</name>
        <dbReference type="ChEBI" id="CHEBI:58579"/>
        <note>allosteric activator; ligand shared between dimeric partners</note>
    </ligand>
</feature>
<comment type="catalytic activity">
    <reaction evidence="13 14 15">
        <text>beta-D-fructose 6-phosphate + ATP = beta-D-fructose 1,6-bisphosphate + ADP + H(+)</text>
        <dbReference type="Rhea" id="RHEA:16109"/>
        <dbReference type="ChEBI" id="CHEBI:15378"/>
        <dbReference type="ChEBI" id="CHEBI:30616"/>
        <dbReference type="ChEBI" id="CHEBI:32966"/>
        <dbReference type="ChEBI" id="CHEBI:57634"/>
        <dbReference type="ChEBI" id="CHEBI:456216"/>
        <dbReference type="EC" id="2.7.1.11"/>
    </reaction>
</comment>
<dbReference type="STRING" id="10195.A0A3M7RJN2"/>
<dbReference type="Gene3D" id="3.40.50.460">
    <property type="entry name" value="Phosphofructokinase domain"/>
    <property type="match status" value="2"/>
</dbReference>
<evidence type="ECO:0000256" key="6">
    <source>
        <dbReference type="ARBA" id="ARBA00022679"/>
    </source>
</evidence>
<dbReference type="FunFam" id="3.40.50.460:FF:000003">
    <property type="entry name" value="ATP-dependent 6-phosphofructokinase"/>
    <property type="match status" value="1"/>
</dbReference>
<feature type="active site" description="Proton acceptor" evidence="14">
    <location>
        <position position="218"/>
    </location>
</feature>
<accession>A0A3M7RJN2</accession>
<dbReference type="GO" id="GO:0070095">
    <property type="term" value="F:fructose-6-phosphate binding"/>
    <property type="evidence" value="ECO:0007669"/>
    <property type="project" value="TreeGrafter"/>
</dbReference>
<feature type="binding site" description="in other chain" evidence="14">
    <location>
        <begin position="260"/>
        <end position="262"/>
    </location>
    <ligand>
        <name>substrate</name>
        <note>ligand shared between dimeric partners</note>
    </ligand>
</feature>
<feature type="compositionally biased region" description="Polar residues" evidence="16">
    <location>
        <begin position="1"/>
        <end position="14"/>
    </location>
</feature>
<dbReference type="EC" id="2.7.1.11" evidence="14"/>
<feature type="binding site" description="in other chain" evidence="14">
    <location>
        <begin position="717"/>
        <end position="720"/>
    </location>
    <ligand>
        <name>beta-D-fructose 2,6-bisphosphate</name>
        <dbReference type="ChEBI" id="CHEBI:58579"/>
        <note>allosteric activator; ligand shared between dimeric partners</note>
    </ligand>
</feature>
<feature type="region of interest" description="Interdomain linker" evidence="14">
    <location>
        <begin position="443"/>
        <end position="456"/>
    </location>
</feature>
<evidence type="ECO:0000256" key="12">
    <source>
        <dbReference type="ARBA" id="ARBA00023152"/>
    </source>
</evidence>
<evidence type="ECO:0000256" key="14">
    <source>
        <dbReference type="HAMAP-Rule" id="MF_03184"/>
    </source>
</evidence>
<dbReference type="PANTHER" id="PTHR13697:SF4">
    <property type="entry name" value="ATP-DEPENDENT 6-PHOSPHOFRUCTOKINASE"/>
    <property type="match status" value="1"/>
</dbReference>
<dbReference type="EMBL" id="REGN01003233">
    <property type="protein sequence ID" value="RNA23694.1"/>
    <property type="molecule type" value="Genomic_DNA"/>
</dbReference>
<dbReference type="GO" id="GO:0048029">
    <property type="term" value="F:monosaccharide binding"/>
    <property type="evidence" value="ECO:0007669"/>
    <property type="project" value="TreeGrafter"/>
</dbReference>
<feature type="binding site" description="in other chain" evidence="14">
    <location>
        <begin position="584"/>
        <end position="588"/>
    </location>
    <ligand>
        <name>beta-D-fructose 2,6-bisphosphate</name>
        <dbReference type="ChEBI" id="CHEBI:58579"/>
        <note>allosteric activator; ligand shared between dimeric partners</note>
    </ligand>
</feature>
<comment type="subunit">
    <text evidence="14">Homotetramer.</text>
</comment>
<gene>
    <name evidence="18" type="ORF">BpHYR1_050219</name>
</gene>
<evidence type="ECO:0000256" key="1">
    <source>
        <dbReference type="ARBA" id="ARBA00001946"/>
    </source>
</evidence>
<evidence type="ECO:0000256" key="3">
    <source>
        <dbReference type="ARBA" id="ARBA00004679"/>
    </source>
</evidence>
<dbReference type="UniPathway" id="UPA00109">
    <property type="reaction ID" value="UER00182"/>
</dbReference>
<dbReference type="AlphaFoldDB" id="A0A3M7RJN2"/>
<dbReference type="InterPro" id="IPR035966">
    <property type="entry name" value="PKF_sf"/>
</dbReference>
<dbReference type="GO" id="GO:0046872">
    <property type="term" value="F:metal ion binding"/>
    <property type="evidence" value="ECO:0007669"/>
    <property type="project" value="UniProtKB-KW"/>
</dbReference>
<evidence type="ECO:0000256" key="2">
    <source>
        <dbReference type="ARBA" id="ARBA00004496"/>
    </source>
</evidence>
<feature type="binding site" evidence="14">
    <location>
        <begin position="140"/>
        <end position="141"/>
    </location>
    <ligand>
        <name>ATP</name>
        <dbReference type="ChEBI" id="CHEBI:30616"/>
    </ligand>
</feature>
<evidence type="ECO:0000256" key="8">
    <source>
        <dbReference type="ARBA" id="ARBA00022741"/>
    </source>
</evidence>
<evidence type="ECO:0000256" key="16">
    <source>
        <dbReference type="SAM" id="MobiDB-lite"/>
    </source>
</evidence>
<evidence type="ECO:0000313" key="19">
    <source>
        <dbReference type="Proteomes" id="UP000276133"/>
    </source>
</evidence>
<evidence type="ECO:0000313" key="18">
    <source>
        <dbReference type="EMBL" id="RNA23694.1"/>
    </source>
</evidence>
<dbReference type="PIRSF" id="PIRSF000533">
    <property type="entry name" value="ATP_PFK_euk"/>
    <property type="match status" value="1"/>
</dbReference>
<dbReference type="Proteomes" id="UP000276133">
    <property type="component" value="Unassembled WGS sequence"/>
</dbReference>
<feature type="binding site" description="in other chain" evidence="14">
    <location>
        <begin position="629"/>
        <end position="631"/>
    </location>
    <ligand>
        <name>beta-D-fructose 2,6-bisphosphate</name>
        <dbReference type="ChEBI" id="CHEBI:58579"/>
        <note>allosteric activator; ligand shared between dimeric partners</note>
    </ligand>
</feature>
<reference evidence="18 19" key="1">
    <citation type="journal article" date="2018" name="Sci. Rep.">
        <title>Genomic signatures of local adaptation to the degree of environmental predictability in rotifers.</title>
        <authorList>
            <person name="Franch-Gras L."/>
            <person name="Hahn C."/>
            <person name="Garcia-Roger E.M."/>
            <person name="Carmona M.J."/>
            <person name="Serra M."/>
            <person name="Gomez A."/>
        </authorList>
    </citation>
    <scope>NUCLEOTIDE SEQUENCE [LARGE SCALE GENOMIC DNA]</scope>
    <source>
        <strain evidence="18">HYR1</strain>
    </source>
</reference>
<keyword evidence="10 14" id="KW-0067">ATP-binding</keyword>
<evidence type="ECO:0000256" key="15">
    <source>
        <dbReference type="PIRNR" id="PIRNR000533"/>
    </source>
</evidence>
<feature type="binding site" description="in other chain" evidence="14">
    <location>
        <position position="685"/>
    </location>
    <ligand>
        <name>beta-D-fructose 2,6-bisphosphate</name>
        <dbReference type="ChEBI" id="CHEBI:58579"/>
        <note>allosteric activator; ligand shared between dimeric partners</note>
    </ligand>
</feature>
<feature type="binding site" description="in other chain" evidence="14">
    <location>
        <position position="526"/>
    </location>
    <ligand>
        <name>beta-D-fructose 2,6-bisphosphate</name>
        <dbReference type="ChEBI" id="CHEBI:58579"/>
        <note>allosteric activator; ligand shared between dimeric partners</note>
    </ligand>
</feature>
<dbReference type="GO" id="GO:0061621">
    <property type="term" value="P:canonical glycolysis"/>
    <property type="evidence" value="ECO:0007669"/>
    <property type="project" value="TreeGrafter"/>
</dbReference>
<dbReference type="PRINTS" id="PR00476">
    <property type="entry name" value="PHFRCTKINASE"/>
</dbReference>
<dbReference type="InterPro" id="IPR022953">
    <property type="entry name" value="ATP_PFK"/>
</dbReference>
<organism evidence="18 19">
    <name type="scientific">Brachionus plicatilis</name>
    <name type="common">Marine rotifer</name>
    <name type="synonym">Brachionus muelleri</name>
    <dbReference type="NCBI Taxonomy" id="10195"/>
    <lineage>
        <taxon>Eukaryota</taxon>
        <taxon>Metazoa</taxon>
        <taxon>Spiralia</taxon>
        <taxon>Gnathifera</taxon>
        <taxon>Rotifera</taxon>
        <taxon>Eurotatoria</taxon>
        <taxon>Monogononta</taxon>
        <taxon>Pseudotrocha</taxon>
        <taxon>Ploima</taxon>
        <taxon>Brachionidae</taxon>
        <taxon>Brachionus</taxon>
    </lineage>
</organism>
<name>A0A3M7RJN2_BRAPC</name>